<dbReference type="InterPro" id="IPR020904">
    <property type="entry name" value="Sc_DH/Rdtase_CS"/>
</dbReference>
<protein>
    <submittedName>
        <fullName evidence="3">SDR family NAD(P)-dependent oxidoreductase</fullName>
        <ecNumber evidence="3">1.1.1.-</ecNumber>
    </submittedName>
</protein>
<evidence type="ECO:0000256" key="1">
    <source>
        <dbReference type="ARBA" id="ARBA00006484"/>
    </source>
</evidence>
<name>A0ABW7R3Z2_9ACTN</name>
<reference evidence="3 4" key="1">
    <citation type="submission" date="2024-10" db="EMBL/GenBank/DDBJ databases">
        <title>The Natural Products Discovery Center: Release of the First 8490 Sequenced Strains for Exploring Actinobacteria Biosynthetic Diversity.</title>
        <authorList>
            <person name="Kalkreuter E."/>
            <person name="Kautsar S.A."/>
            <person name="Yang D."/>
            <person name="Bader C.D."/>
            <person name="Teijaro C.N."/>
            <person name="Fluegel L."/>
            <person name="Davis C.M."/>
            <person name="Simpson J.R."/>
            <person name="Lauterbach L."/>
            <person name="Steele A.D."/>
            <person name="Gui C."/>
            <person name="Meng S."/>
            <person name="Li G."/>
            <person name="Viehrig K."/>
            <person name="Ye F."/>
            <person name="Su P."/>
            <person name="Kiefer A.F."/>
            <person name="Nichols A."/>
            <person name="Cepeda A.J."/>
            <person name="Yan W."/>
            <person name="Fan B."/>
            <person name="Jiang Y."/>
            <person name="Adhikari A."/>
            <person name="Zheng C.-J."/>
            <person name="Schuster L."/>
            <person name="Cowan T.M."/>
            <person name="Smanski M.J."/>
            <person name="Chevrette M.G."/>
            <person name="De Carvalho L.P.S."/>
            <person name="Shen B."/>
        </authorList>
    </citation>
    <scope>NUCLEOTIDE SEQUENCE [LARGE SCALE GENOMIC DNA]</scope>
    <source>
        <strain evidence="3 4">NPDC017990</strain>
    </source>
</reference>
<dbReference type="SUPFAM" id="SSF51735">
    <property type="entry name" value="NAD(P)-binding Rossmann-fold domains"/>
    <property type="match status" value="1"/>
</dbReference>
<dbReference type="PRINTS" id="PR00080">
    <property type="entry name" value="SDRFAMILY"/>
</dbReference>
<proteinExistence type="inferred from homology"/>
<dbReference type="NCBIfam" id="NF005559">
    <property type="entry name" value="PRK07231.1"/>
    <property type="match status" value="1"/>
</dbReference>
<evidence type="ECO:0000313" key="4">
    <source>
        <dbReference type="Proteomes" id="UP001610818"/>
    </source>
</evidence>
<organism evidence="3 4">
    <name type="scientific">Streptomyces longisporoflavus</name>
    <dbReference type="NCBI Taxonomy" id="28044"/>
    <lineage>
        <taxon>Bacteria</taxon>
        <taxon>Bacillati</taxon>
        <taxon>Actinomycetota</taxon>
        <taxon>Actinomycetes</taxon>
        <taxon>Kitasatosporales</taxon>
        <taxon>Streptomycetaceae</taxon>
        <taxon>Streptomyces</taxon>
    </lineage>
</organism>
<keyword evidence="4" id="KW-1185">Reference proteome</keyword>
<dbReference type="PANTHER" id="PTHR42760:SF115">
    <property type="entry name" value="3-OXOACYL-[ACYL-CARRIER-PROTEIN] REDUCTASE FABG"/>
    <property type="match status" value="1"/>
</dbReference>
<comment type="similarity">
    <text evidence="1">Belongs to the short-chain dehydrogenases/reductases (SDR) family.</text>
</comment>
<dbReference type="EC" id="1.1.1.-" evidence="3"/>
<gene>
    <name evidence="3" type="ORF">ACH4F9_44180</name>
</gene>
<dbReference type="InterPro" id="IPR002347">
    <property type="entry name" value="SDR_fam"/>
</dbReference>
<accession>A0ABW7R3Z2</accession>
<dbReference type="Pfam" id="PF13561">
    <property type="entry name" value="adh_short_C2"/>
    <property type="match status" value="1"/>
</dbReference>
<dbReference type="Proteomes" id="UP001610818">
    <property type="component" value="Unassembled WGS sequence"/>
</dbReference>
<dbReference type="PANTHER" id="PTHR42760">
    <property type="entry name" value="SHORT-CHAIN DEHYDROGENASES/REDUCTASES FAMILY MEMBER"/>
    <property type="match status" value="1"/>
</dbReference>
<keyword evidence="2 3" id="KW-0560">Oxidoreductase</keyword>
<dbReference type="InterPro" id="IPR036291">
    <property type="entry name" value="NAD(P)-bd_dom_sf"/>
</dbReference>
<dbReference type="CDD" id="cd05233">
    <property type="entry name" value="SDR_c"/>
    <property type="match status" value="1"/>
</dbReference>
<dbReference type="Gene3D" id="3.40.50.720">
    <property type="entry name" value="NAD(P)-binding Rossmann-like Domain"/>
    <property type="match status" value="1"/>
</dbReference>
<evidence type="ECO:0000313" key="3">
    <source>
        <dbReference type="EMBL" id="MFH8551992.1"/>
    </source>
</evidence>
<dbReference type="RefSeq" id="WP_397719133.1">
    <property type="nucleotide sequence ID" value="NZ_JBIRGN010000022.1"/>
</dbReference>
<comment type="caution">
    <text evidence="3">The sequence shown here is derived from an EMBL/GenBank/DDBJ whole genome shotgun (WGS) entry which is preliminary data.</text>
</comment>
<dbReference type="PROSITE" id="PS00061">
    <property type="entry name" value="ADH_SHORT"/>
    <property type="match status" value="1"/>
</dbReference>
<dbReference type="EMBL" id="JBIRGQ010000022">
    <property type="protein sequence ID" value="MFH8551992.1"/>
    <property type="molecule type" value="Genomic_DNA"/>
</dbReference>
<sequence length="254" mass="27360">MSLDAMNGNGGPLAVVTGGTKGIGLAFGHKLKKLGHRVVALYGHDEPAAREAQAELGEGCAVVRTDVSDPARVREVARRILDEHGVPRVLVNNAGRNIDRPFTEMPDEDWRTVLDTNLSGPFYMSRAFAPAMREAGGGSIVNIAATTGMRPRFNGVNYCASKAGLLHLTKCLALELAPHVRVNSLIPGMIDTDDMQMRVRSASPEHRASMLTSIPQDRIGTPEEMAAALEFLIGDGARYITGQKLIVDGGQFMW</sequence>
<dbReference type="PRINTS" id="PR00081">
    <property type="entry name" value="GDHRDH"/>
</dbReference>
<evidence type="ECO:0000256" key="2">
    <source>
        <dbReference type="ARBA" id="ARBA00023002"/>
    </source>
</evidence>
<dbReference type="GO" id="GO:0016491">
    <property type="term" value="F:oxidoreductase activity"/>
    <property type="evidence" value="ECO:0007669"/>
    <property type="project" value="UniProtKB-KW"/>
</dbReference>